<organism evidence="3 4">
    <name type="scientific">Paenibacillus ehimensis</name>
    <dbReference type="NCBI Taxonomy" id="79264"/>
    <lineage>
        <taxon>Bacteria</taxon>
        <taxon>Bacillati</taxon>
        <taxon>Bacillota</taxon>
        <taxon>Bacilli</taxon>
        <taxon>Bacillales</taxon>
        <taxon>Paenibacillaceae</taxon>
        <taxon>Paenibacillus</taxon>
    </lineage>
</organism>
<dbReference type="EMBL" id="JAUMKJ010000016">
    <property type="protein sequence ID" value="MDO3678230.1"/>
    <property type="molecule type" value="Genomic_DNA"/>
</dbReference>
<sequence>MVRSIYVSLLYSTAKQGINKLVGDLSGTRGYPLMRVTRLRAWLGADFAPGRTRGRPGIYVIMVSRSGDAPTGDPLGLIDGADSQRLNRQGTGSACTGASNKEIGGRLCTSLATVKTYIINSYPKPGVSGRVEAWRKRGSRGFISGKGQRLIPAHAGYESLFCRP</sequence>
<dbReference type="SUPFAM" id="SSF46894">
    <property type="entry name" value="C-terminal effector domain of the bipartite response regulators"/>
    <property type="match status" value="1"/>
</dbReference>
<reference evidence="3" key="1">
    <citation type="submission" date="2023-07" db="EMBL/GenBank/DDBJ databases">
        <authorList>
            <person name="Aktuganov G."/>
            <person name="Boyko T."/>
            <person name="Delegan Y."/>
            <person name="Galimzianova N."/>
            <person name="Gilvanova E."/>
            <person name="Korobov V."/>
            <person name="Kuzmina L."/>
            <person name="Melentiev A."/>
            <person name="Milman P."/>
            <person name="Ryabova A."/>
            <person name="Stupak E."/>
            <person name="Yasakov T."/>
            <person name="Zharikova N."/>
            <person name="Zhurenko E."/>
        </authorList>
    </citation>
    <scope>NUCLEOTIDE SEQUENCE</scope>
    <source>
        <strain evidence="3">IB-739</strain>
    </source>
</reference>
<gene>
    <name evidence="3" type="ORF">Q3C12_14560</name>
</gene>
<dbReference type="RefSeq" id="WP_302878786.1">
    <property type="nucleotide sequence ID" value="NZ_JAUMKJ010000016.1"/>
</dbReference>
<dbReference type="InterPro" id="IPR036388">
    <property type="entry name" value="WH-like_DNA-bd_sf"/>
</dbReference>
<name>A0ABT8VB66_9BACL</name>
<dbReference type="Proteomes" id="UP001168883">
    <property type="component" value="Unassembled WGS sequence"/>
</dbReference>
<protein>
    <submittedName>
        <fullName evidence="3">Uncharacterized protein</fullName>
    </submittedName>
</protein>
<keyword evidence="4" id="KW-1185">Reference proteome</keyword>
<keyword evidence="1" id="KW-0805">Transcription regulation</keyword>
<evidence type="ECO:0000256" key="2">
    <source>
        <dbReference type="ARBA" id="ARBA00023163"/>
    </source>
</evidence>
<accession>A0ABT8VB66</accession>
<proteinExistence type="predicted"/>
<evidence type="ECO:0000313" key="3">
    <source>
        <dbReference type="EMBL" id="MDO3678230.1"/>
    </source>
</evidence>
<evidence type="ECO:0000313" key="4">
    <source>
        <dbReference type="Proteomes" id="UP001168883"/>
    </source>
</evidence>
<evidence type="ECO:0000256" key="1">
    <source>
        <dbReference type="ARBA" id="ARBA00023015"/>
    </source>
</evidence>
<keyword evidence="2" id="KW-0804">Transcription</keyword>
<dbReference type="Gene3D" id="1.10.10.10">
    <property type="entry name" value="Winged helix-like DNA-binding domain superfamily/Winged helix DNA-binding domain"/>
    <property type="match status" value="1"/>
</dbReference>
<dbReference type="InterPro" id="IPR016032">
    <property type="entry name" value="Sig_transdc_resp-reg_C-effctor"/>
</dbReference>
<comment type="caution">
    <text evidence="3">The sequence shown here is derived from an EMBL/GenBank/DDBJ whole genome shotgun (WGS) entry which is preliminary data.</text>
</comment>